<dbReference type="InterPro" id="IPR001547">
    <property type="entry name" value="Glyco_hydro_5"/>
</dbReference>
<organism evidence="5 6">
    <name type="scientific">Eisenbergiella massiliensis</name>
    <dbReference type="NCBI Taxonomy" id="1720294"/>
    <lineage>
        <taxon>Bacteria</taxon>
        <taxon>Bacillati</taxon>
        <taxon>Bacillota</taxon>
        <taxon>Clostridia</taxon>
        <taxon>Lachnospirales</taxon>
        <taxon>Lachnospiraceae</taxon>
        <taxon>Eisenbergiella</taxon>
    </lineage>
</organism>
<reference evidence="5" key="1">
    <citation type="submission" date="2018-08" db="EMBL/GenBank/DDBJ databases">
        <title>A genome reference for cultivated species of the human gut microbiota.</title>
        <authorList>
            <person name="Zou Y."/>
            <person name="Xue W."/>
            <person name="Luo G."/>
        </authorList>
    </citation>
    <scope>NUCLEOTIDE SEQUENCE [LARGE SCALE GENOMIC DNA]</scope>
    <source>
        <strain evidence="5">TF05-5AC</strain>
    </source>
</reference>
<keyword evidence="6" id="KW-1185">Reference proteome</keyword>
<dbReference type="SUPFAM" id="SSF51445">
    <property type="entry name" value="(Trans)glycosidases"/>
    <property type="match status" value="1"/>
</dbReference>
<proteinExistence type="inferred from homology"/>
<evidence type="ECO:0000313" key="6">
    <source>
        <dbReference type="Proteomes" id="UP000260812"/>
    </source>
</evidence>
<comment type="similarity">
    <text evidence="3">Belongs to the glycosyl hydrolase 5 (cellulase A) family.</text>
</comment>
<evidence type="ECO:0000259" key="4">
    <source>
        <dbReference type="Pfam" id="PF00150"/>
    </source>
</evidence>
<evidence type="ECO:0000256" key="3">
    <source>
        <dbReference type="RuleBase" id="RU361153"/>
    </source>
</evidence>
<dbReference type="Gene3D" id="3.20.20.80">
    <property type="entry name" value="Glycosidases"/>
    <property type="match status" value="1"/>
</dbReference>
<accession>A0A3E3HVG3</accession>
<evidence type="ECO:0000256" key="1">
    <source>
        <dbReference type="ARBA" id="ARBA00022801"/>
    </source>
</evidence>
<dbReference type="EMBL" id="QVLV01000036">
    <property type="protein sequence ID" value="RGE55821.1"/>
    <property type="molecule type" value="Genomic_DNA"/>
</dbReference>
<sequence>MKDWKDRIKGDYSDLRGVCHNPKAGQTKEEMAQQLEYAARLNLNAVRFWMSQEEWEKNPEAYEKMLLDFTDSCEEKGISIMPIFWNGNFIEDYTEAGEEEWKKKRTYAEAIICLLKPKKGLLMWDVFNEPFCNTYLGSASPEDYPRKKEKLAKDLRKHCELIRELDPDTPITVGHELSSHMDSTSDLVDVLSFHDYMPTRSRMEAAYQTAVQLSEAEGGKPILNTETGCIGRANPYDLELEMCEKYHCGFFLFNLMIEGFWGEIHGLVYPDGTIRDPGIVAALYGFRRNCGDNRILARGNREGHALKAVKAVEDVLKLENKAMFVSKAKSTDEILEAAEYCINILEPCELVPMWDSLSAQLCHYRDQKAEERDEWEIQQFAYDCAIRVKKAFLIM</sequence>
<feature type="domain" description="Glycoside hydrolase family 5" evidence="4">
    <location>
        <begin position="16"/>
        <end position="234"/>
    </location>
</feature>
<evidence type="ECO:0000256" key="2">
    <source>
        <dbReference type="ARBA" id="ARBA00023295"/>
    </source>
</evidence>
<dbReference type="RefSeq" id="WP_117545847.1">
    <property type="nucleotide sequence ID" value="NZ_JBKUNB010000017.1"/>
</dbReference>
<dbReference type="Pfam" id="PF00150">
    <property type="entry name" value="Cellulase"/>
    <property type="match status" value="1"/>
</dbReference>
<dbReference type="InterPro" id="IPR017853">
    <property type="entry name" value="GH"/>
</dbReference>
<dbReference type="GO" id="GO:0000272">
    <property type="term" value="P:polysaccharide catabolic process"/>
    <property type="evidence" value="ECO:0007669"/>
    <property type="project" value="InterPro"/>
</dbReference>
<protein>
    <recommendedName>
        <fullName evidence="4">Glycoside hydrolase family 5 domain-containing protein</fullName>
    </recommendedName>
</protein>
<dbReference type="AlphaFoldDB" id="A0A3E3HVG3"/>
<dbReference type="Proteomes" id="UP000260812">
    <property type="component" value="Unassembled WGS sequence"/>
</dbReference>
<gene>
    <name evidence="5" type="ORF">DXC51_27495</name>
</gene>
<evidence type="ECO:0000313" key="5">
    <source>
        <dbReference type="EMBL" id="RGE55821.1"/>
    </source>
</evidence>
<dbReference type="GO" id="GO:0004553">
    <property type="term" value="F:hydrolase activity, hydrolyzing O-glycosyl compounds"/>
    <property type="evidence" value="ECO:0007669"/>
    <property type="project" value="InterPro"/>
</dbReference>
<dbReference type="GeneID" id="97990495"/>
<comment type="caution">
    <text evidence="5">The sequence shown here is derived from an EMBL/GenBank/DDBJ whole genome shotgun (WGS) entry which is preliminary data.</text>
</comment>
<keyword evidence="2 3" id="KW-0326">Glycosidase</keyword>
<name>A0A3E3HVG3_9FIRM</name>
<keyword evidence="1 3" id="KW-0378">Hydrolase</keyword>